<name>A0ABT1LVE5_9MICC</name>
<dbReference type="EMBL" id="JANCLV010000021">
    <property type="protein sequence ID" value="MCP9001874.1"/>
    <property type="molecule type" value="Genomic_DNA"/>
</dbReference>
<sequence>MNPSSISAQDPDVAALADPVRRSLYRALIRSPVPLSRDQLVRMLNFAPSTAAFHLERMVREGLLETESRKLGTRTGPGSGRPTKLYKPAVDEVSVSFPAREYELAARLLASAIEASLVTGEPVEEALRTIAYREGQRLGLLAGSTEKALADNGYEPEADAQGLVLGNCPFHRLAKDHTRLVCGLNTSLLHGTLDGCNDTQHRIEAAPESAPCCARLTAATK</sequence>
<reference evidence="1 2" key="1">
    <citation type="submission" date="2022-06" db="EMBL/GenBank/DDBJ databases">
        <title>Pseudarthrobacter sp. strain RMG13 Genome sequencing and assembly.</title>
        <authorList>
            <person name="Kim I."/>
        </authorList>
    </citation>
    <scope>NUCLEOTIDE SEQUENCE [LARGE SCALE GENOMIC DNA]</scope>
    <source>
        <strain evidence="1 2">RMG13</strain>
    </source>
</reference>
<gene>
    <name evidence="1" type="ORF">NFC73_19390</name>
</gene>
<keyword evidence="2" id="KW-1185">Reference proteome</keyword>
<organism evidence="1 2">
    <name type="scientific">Pseudarthrobacter humi</name>
    <dbReference type="NCBI Taxonomy" id="2952523"/>
    <lineage>
        <taxon>Bacteria</taxon>
        <taxon>Bacillati</taxon>
        <taxon>Actinomycetota</taxon>
        <taxon>Actinomycetes</taxon>
        <taxon>Micrococcales</taxon>
        <taxon>Micrococcaceae</taxon>
        <taxon>Pseudarthrobacter</taxon>
    </lineage>
</organism>
<dbReference type="InterPro" id="IPR036390">
    <property type="entry name" value="WH_DNA-bd_sf"/>
</dbReference>
<dbReference type="Proteomes" id="UP001524318">
    <property type="component" value="Unassembled WGS sequence"/>
</dbReference>
<evidence type="ECO:0000313" key="1">
    <source>
        <dbReference type="EMBL" id="MCP9001874.1"/>
    </source>
</evidence>
<dbReference type="RefSeq" id="WP_254752933.1">
    <property type="nucleotide sequence ID" value="NZ_JANCLV010000021.1"/>
</dbReference>
<evidence type="ECO:0000313" key="2">
    <source>
        <dbReference type="Proteomes" id="UP001524318"/>
    </source>
</evidence>
<dbReference type="SUPFAM" id="SSF46785">
    <property type="entry name" value="Winged helix' DNA-binding domain"/>
    <property type="match status" value="1"/>
</dbReference>
<comment type="caution">
    <text evidence="1">The sequence shown here is derived from an EMBL/GenBank/DDBJ whole genome shotgun (WGS) entry which is preliminary data.</text>
</comment>
<proteinExistence type="predicted"/>
<dbReference type="CDD" id="cd00090">
    <property type="entry name" value="HTH_ARSR"/>
    <property type="match status" value="1"/>
</dbReference>
<dbReference type="Pfam" id="PF12840">
    <property type="entry name" value="HTH_20"/>
    <property type="match status" value="1"/>
</dbReference>
<dbReference type="InterPro" id="IPR036388">
    <property type="entry name" value="WH-like_DNA-bd_sf"/>
</dbReference>
<dbReference type="Gene3D" id="1.10.10.10">
    <property type="entry name" value="Winged helix-like DNA-binding domain superfamily/Winged helix DNA-binding domain"/>
    <property type="match status" value="1"/>
</dbReference>
<accession>A0ABT1LVE5</accession>
<dbReference type="InterPro" id="IPR011991">
    <property type="entry name" value="ArsR-like_HTH"/>
</dbReference>
<protein>
    <submittedName>
        <fullName evidence="1">Helix-turn-helix domain-containing protein</fullName>
    </submittedName>
</protein>